<comment type="similarity">
    <text evidence="2">Belongs to the major facilitator superfamily. Sugar transporter (TC 2.A.1.1) family.</text>
</comment>
<dbReference type="PROSITE" id="PS50850">
    <property type="entry name" value="MFS"/>
    <property type="match status" value="1"/>
</dbReference>
<organism evidence="9">
    <name type="scientific">Salvia splendens</name>
    <name type="common">Scarlet sage</name>
    <dbReference type="NCBI Taxonomy" id="180675"/>
    <lineage>
        <taxon>Eukaryota</taxon>
        <taxon>Viridiplantae</taxon>
        <taxon>Streptophyta</taxon>
        <taxon>Embryophyta</taxon>
        <taxon>Tracheophyta</taxon>
        <taxon>Spermatophyta</taxon>
        <taxon>Magnoliopsida</taxon>
        <taxon>eudicotyledons</taxon>
        <taxon>Gunneridae</taxon>
        <taxon>Pentapetalae</taxon>
        <taxon>asterids</taxon>
        <taxon>lamiids</taxon>
        <taxon>Lamiales</taxon>
        <taxon>Lamiaceae</taxon>
        <taxon>Nepetoideae</taxon>
        <taxon>Mentheae</taxon>
        <taxon>Salviinae</taxon>
        <taxon>Salvia</taxon>
        <taxon>Salvia subgen. Calosphace</taxon>
        <taxon>core Calosphace</taxon>
    </lineage>
</organism>
<dbReference type="AlphaFoldDB" id="A0A8X8ZL48"/>
<gene>
    <name evidence="9" type="ORF">SASPL_131599</name>
</gene>
<evidence type="ECO:0000256" key="4">
    <source>
        <dbReference type="ARBA" id="ARBA00022692"/>
    </source>
</evidence>
<keyword evidence="3" id="KW-0762">Sugar transport</keyword>
<feature type="domain" description="Major facilitator superfamily (MFS) profile" evidence="8">
    <location>
        <begin position="1"/>
        <end position="76"/>
    </location>
</feature>
<proteinExistence type="inferred from homology"/>
<name>A0A8X8ZL48_SALSN</name>
<dbReference type="SUPFAM" id="SSF103473">
    <property type="entry name" value="MFS general substrate transporter"/>
    <property type="match status" value="1"/>
</dbReference>
<dbReference type="EMBL" id="PNBA02000011">
    <property type="protein sequence ID" value="KAG6408583.1"/>
    <property type="molecule type" value="Genomic_DNA"/>
</dbReference>
<evidence type="ECO:0000313" key="10">
    <source>
        <dbReference type="Proteomes" id="UP000298416"/>
    </source>
</evidence>
<comment type="similarity">
    <text evidence="7">Belongs to the major facilitator superfamily. Phosphate:H(+) symporter (TC 2.A.1.9) family.</text>
</comment>
<reference evidence="9" key="1">
    <citation type="submission" date="2018-01" db="EMBL/GenBank/DDBJ databases">
        <authorList>
            <person name="Mao J.F."/>
        </authorList>
    </citation>
    <scope>NUCLEOTIDE SEQUENCE</scope>
    <source>
        <strain evidence="9">Huo1</strain>
        <tissue evidence="9">Leaf</tissue>
    </source>
</reference>
<dbReference type="PANTHER" id="PTHR48021:SF25">
    <property type="entry name" value="SUGAR TRANSPORTER ERD6-LIKE 5"/>
    <property type="match status" value="1"/>
</dbReference>
<dbReference type="InterPro" id="IPR050549">
    <property type="entry name" value="MFS_Trehalose_Transporter"/>
</dbReference>
<comment type="subcellular location">
    <subcellularLocation>
        <location evidence="1">Membrane</location>
        <topology evidence="1">Multi-pass membrane protein</topology>
    </subcellularLocation>
</comment>
<keyword evidence="10" id="KW-1185">Reference proteome</keyword>
<evidence type="ECO:0000256" key="3">
    <source>
        <dbReference type="ARBA" id="ARBA00022597"/>
    </source>
</evidence>
<keyword evidence="4" id="KW-0812">Transmembrane</keyword>
<protein>
    <recommendedName>
        <fullName evidence="8">Major facilitator superfamily (MFS) profile domain-containing protein</fullName>
    </recommendedName>
</protein>
<sequence length="76" mass="8534">MWFAELFNLVGWLAIAFSKNAWWLDIGRLSTGFGIGLLSYVVPVYIAEITPKNLRGAFTAVNQVTEKSLFALNRIL</sequence>
<evidence type="ECO:0000256" key="2">
    <source>
        <dbReference type="ARBA" id="ARBA00010992"/>
    </source>
</evidence>
<keyword evidence="6" id="KW-0472">Membrane</keyword>
<dbReference type="GO" id="GO:0016020">
    <property type="term" value="C:membrane"/>
    <property type="evidence" value="ECO:0007669"/>
    <property type="project" value="UniProtKB-SubCell"/>
</dbReference>
<dbReference type="GO" id="GO:0022857">
    <property type="term" value="F:transmembrane transporter activity"/>
    <property type="evidence" value="ECO:0007669"/>
    <property type="project" value="InterPro"/>
</dbReference>
<dbReference type="Pfam" id="PF00083">
    <property type="entry name" value="Sugar_tr"/>
    <property type="match status" value="1"/>
</dbReference>
<dbReference type="PANTHER" id="PTHR48021">
    <property type="match status" value="1"/>
</dbReference>
<evidence type="ECO:0000256" key="7">
    <source>
        <dbReference type="ARBA" id="ARBA00044504"/>
    </source>
</evidence>
<evidence type="ECO:0000256" key="6">
    <source>
        <dbReference type="ARBA" id="ARBA00023136"/>
    </source>
</evidence>
<reference evidence="9" key="2">
    <citation type="submission" date="2020-08" db="EMBL/GenBank/DDBJ databases">
        <title>Plant Genome Project.</title>
        <authorList>
            <person name="Zhang R.-G."/>
        </authorList>
    </citation>
    <scope>NUCLEOTIDE SEQUENCE</scope>
    <source>
        <strain evidence="9">Huo1</strain>
        <tissue evidence="9">Leaf</tissue>
    </source>
</reference>
<keyword evidence="5" id="KW-1133">Transmembrane helix</keyword>
<comment type="caution">
    <text evidence="9">The sequence shown here is derived from an EMBL/GenBank/DDBJ whole genome shotgun (WGS) entry which is preliminary data.</text>
</comment>
<dbReference type="InterPro" id="IPR020846">
    <property type="entry name" value="MFS_dom"/>
</dbReference>
<dbReference type="Proteomes" id="UP000298416">
    <property type="component" value="Unassembled WGS sequence"/>
</dbReference>
<accession>A0A8X8ZL48</accession>
<dbReference type="Gene3D" id="1.20.1250.20">
    <property type="entry name" value="MFS general substrate transporter like domains"/>
    <property type="match status" value="1"/>
</dbReference>
<dbReference type="InterPro" id="IPR005828">
    <property type="entry name" value="MFS_sugar_transport-like"/>
</dbReference>
<evidence type="ECO:0000256" key="5">
    <source>
        <dbReference type="ARBA" id="ARBA00022989"/>
    </source>
</evidence>
<evidence type="ECO:0000313" key="9">
    <source>
        <dbReference type="EMBL" id="KAG6408583.1"/>
    </source>
</evidence>
<evidence type="ECO:0000256" key="1">
    <source>
        <dbReference type="ARBA" id="ARBA00004141"/>
    </source>
</evidence>
<evidence type="ECO:0000259" key="8">
    <source>
        <dbReference type="PROSITE" id="PS50850"/>
    </source>
</evidence>
<keyword evidence="3" id="KW-0813">Transport</keyword>
<dbReference type="InterPro" id="IPR036259">
    <property type="entry name" value="MFS_trans_sf"/>
</dbReference>